<dbReference type="AlphaFoldDB" id="A0A0H3DFH8"/>
<evidence type="ECO:0000259" key="6">
    <source>
        <dbReference type="SMART" id="SM00829"/>
    </source>
</evidence>
<dbReference type="PANTHER" id="PTHR43401:SF2">
    <property type="entry name" value="L-THREONINE 3-DEHYDROGENASE"/>
    <property type="match status" value="1"/>
</dbReference>
<dbReference type="CDD" id="cd08233">
    <property type="entry name" value="butanediol_DH_like"/>
    <property type="match status" value="1"/>
</dbReference>
<evidence type="ECO:0000256" key="4">
    <source>
        <dbReference type="ARBA" id="ARBA00023002"/>
    </source>
</evidence>
<dbReference type="eggNOG" id="COG1063">
    <property type="taxonomic scope" value="Bacteria"/>
</dbReference>
<name>A0A0H3DFH8_AMYMU</name>
<dbReference type="RefSeq" id="WP_013228883.1">
    <property type="nucleotide sequence ID" value="NC_014318.1"/>
</dbReference>
<dbReference type="SUPFAM" id="SSF50129">
    <property type="entry name" value="GroES-like"/>
    <property type="match status" value="1"/>
</dbReference>
<dbReference type="InterPro" id="IPR050129">
    <property type="entry name" value="Zn_alcohol_dh"/>
</dbReference>
<protein>
    <submittedName>
        <fullName evidence="7">Threonine dehydrogenase and related Zn-dependent dehydrogenase</fullName>
    </submittedName>
</protein>
<evidence type="ECO:0000256" key="1">
    <source>
        <dbReference type="ARBA" id="ARBA00001947"/>
    </source>
</evidence>
<comment type="similarity">
    <text evidence="5">Belongs to the zinc-containing alcohol dehydrogenase family.</text>
</comment>
<dbReference type="PROSITE" id="PS00059">
    <property type="entry name" value="ADH_ZINC"/>
    <property type="match status" value="1"/>
</dbReference>
<dbReference type="InterPro" id="IPR002328">
    <property type="entry name" value="ADH_Zn_CS"/>
</dbReference>
<dbReference type="SUPFAM" id="SSF51735">
    <property type="entry name" value="NAD(P)-binding Rossmann-fold domains"/>
    <property type="match status" value="1"/>
</dbReference>
<accession>A0A0H3DFH8</accession>
<proteinExistence type="inferred from homology"/>
<sequence>MGMRALRWHGRGDLRLDEVEEPGPPGPGQAVVEVAYSGICGTDLHEFRHGPNLIRTGPHPLTGHEPPVTLGHEFSGRVTALGSPVPGIDVGTRVVVDPCLRCGVCRWCRHGEYHICAKGGSVGLAADGAFAPYVTVPVEGLVRIPDAVPDDLAALAEPLAVGLHAVRRGTVQPGDNVLILGAGPIGIAALFAAKLAGAAGVHVSEPVHARAERAARLGASEVFDPTSADVRREVFLRTGRVGPDVVIEATGLPSLVELAVTTVRRGGRVVLAGISGGAASLPITQIVPFERTVIGSLGYNYDIPRVLDLIAEKRFDPGALHTGTYPLSEGLAAFAELDADRGAHLKILLTPKEL</sequence>
<dbReference type="SMART" id="SM00829">
    <property type="entry name" value="PKS_ER"/>
    <property type="match status" value="1"/>
</dbReference>
<evidence type="ECO:0000256" key="2">
    <source>
        <dbReference type="ARBA" id="ARBA00022723"/>
    </source>
</evidence>
<dbReference type="Pfam" id="PF08240">
    <property type="entry name" value="ADH_N"/>
    <property type="match status" value="1"/>
</dbReference>
<dbReference type="GO" id="GO:0008270">
    <property type="term" value="F:zinc ion binding"/>
    <property type="evidence" value="ECO:0007669"/>
    <property type="project" value="InterPro"/>
</dbReference>
<dbReference type="Gene3D" id="3.90.180.10">
    <property type="entry name" value="Medium-chain alcohol dehydrogenases, catalytic domain"/>
    <property type="match status" value="1"/>
</dbReference>
<dbReference type="Pfam" id="PF00107">
    <property type="entry name" value="ADH_zinc_N"/>
    <property type="match status" value="1"/>
</dbReference>
<dbReference type="PATRIC" id="fig|749927.5.peg.7406"/>
<dbReference type="HOGENOM" id="CLU_026673_11_0_11"/>
<dbReference type="Proteomes" id="UP000000328">
    <property type="component" value="Chromosome"/>
</dbReference>
<reference evidence="7 8" key="1">
    <citation type="journal article" date="2010" name="Cell Res.">
        <title>Complete genome sequence of the rifamycin SV-producing Amycolatopsis mediterranei U32 revealed its genetic characteristics in phylogeny and metabolism.</title>
        <authorList>
            <person name="Zhao W."/>
            <person name="Zhong Y."/>
            <person name="Yuan H."/>
            <person name="Wang J."/>
            <person name="Zheng H."/>
            <person name="Wang Y."/>
            <person name="Cen X."/>
            <person name="Xu F."/>
            <person name="Bai J."/>
            <person name="Han X."/>
            <person name="Lu G."/>
            <person name="Zhu Y."/>
            <person name="Shao Z."/>
            <person name="Yan H."/>
            <person name="Li C."/>
            <person name="Peng N."/>
            <person name="Zhang Z."/>
            <person name="Zhang Y."/>
            <person name="Lin W."/>
            <person name="Fan Y."/>
            <person name="Qin Z."/>
            <person name="Hu Y."/>
            <person name="Zhu B."/>
            <person name="Wang S."/>
            <person name="Ding X."/>
            <person name="Zhao G.P."/>
        </authorList>
    </citation>
    <scope>NUCLEOTIDE SEQUENCE [LARGE SCALE GENOMIC DNA]</scope>
    <source>
        <strain evidence="8">U-32</strain>
    </source>
</reference>
<dbReference type="OrthoDB" id="3987021at2"/>
<dbReference type="InterPro" id="IPR013149">
    <property type="entry name" value="ADH-like_C"/>
</dbReference>
<comment type="cofactor">
    <cofactor evidence="1 5">
        <name>Zn(2+)</name>
        <dbReference type="ChEBI" id="CHEBI:29105"/>
    </cofactor>
</comment>
<organism evidence="7 8">
    <name type="scientific">Amycolatopsis mediterranei (strain U-32)</name>
    <dbReference type="NCBI Taxonomy" id="749927"/>
    <lineage>
        <taxon>Bacteria</taxon>
        <taxon>Bacillati</taxon>
        <taxon>Actinomycetota</taxon>
        <taxon>Actinomycetes</taxon>
        <taxon>Pseudonocardiales</taxon>
        <taxon>Pseudonocardiaceae</taxon>
        <taxon>Amycolatopsis</taxon>
    </lineage>
</organism>
<dbReference type="InterPro" id="IPR011032">
    <property type="entry name" value="GroES-like_sf"/>
</dbReference>
<dbReference type="EMBL" id="CP002000">
    <property type="protein sequence ID" value="ADJ48838.1"/>
    <property type="molecule type" value="Genomic_DNA"/>
</dbReference>
<dbReference type="PANTHER" id="PTHR43401">
    <property type="entry name" value="L-THREONINE 3-DEHYDROGENASE"/>
    <property type="match status" value="1"/>
</dbReference>
<keyword evidence="4" id="KW-0560">Oxidoreductase</keyword>
<dbReference type="KEGG" id="amd:AMED_7121"/>
<keyword evidence="2 5" id="KW-0479">Metal-binding</keyword>
<evidence type="ECO:0000313" key="8">
    <source>
        <dbReference type="Proteomes" id="UP000000328"/>
    </source>
</evidence>
<dbReference type="InterPro" id="IPR036291">
    <property type="entry name" value="NAD(P)-bd_dom_sf"/>
</dbReference>
<evidence type="ECO:0000313" key="7">
    <source>
        <dbReference type="EMBL" id="ADJ48838.1"/>
    </source>
</evidence>
<dbReference type="GeneID" id="92874771"/>
<evidence type="ECO:0000256" key="3">
    <source>
        <dbReference type="ARBA" id="ARBA00022833"/>
    </source>
</evidence>
<gene>
    <name evidence="7" type="ordered locus">AMED_7121</name>
</gene>
<dbReference type="GO" id="GO:0016491">
    <property type="term" value="F:oxidoreductase activity"/>
    <property type="evidence" value="ECO:0007669"/>
    <property type="project" value="UniProtKB-KW"/>
</dbReference>
<feature type="domain" description="Enoyl reductase (ER)" evidence="6">
    <location>
        <begin position="10"/>
        <end position="349"/>
    </location>
</feature>
<evidence type="ECO:0000256" key="5">
    <source>
        <dbReference type="RuleBase" id="RU361277"/>
    </source>
</evidence>
<dbReference type="Gene3D" id="3.40.50.720">
    <property type="entry name" value="NAD(P)-binding Rossmann-like Domain"/>
    <property type="match status" value="1"/>
</dbReference>
<keyword evidence="3 5" id="KW-0862">Zinc</keyword>
<dbReference type="InterPro" id="IPR013154">
    <property type="entry name" value="ADH-like_N"/>
</dbReference>
<dbReference type="InterPro" id="IPR020843">
    <property type="entry name" value="ER"/>
</dbReference>